<dbReference type="SUPFAM" id="SSF51726">
    <property type="entry name" value="UROD/MetE-like"/>
    <property type="match status" value="1"/>
</dbReference>
<dbReference type="EMBL" id="BART01006738">
    <property type="protein sequence ID" value="GAG68924.1"/>
    <property type="molecule type" value="Genomic_DNA"/>
</dbReference>
<organism evidence="2">
    <name type="scientific">marine sediment metagenome</name>
    <dbReference type="NCBI Taxonomy" id="412755"/>
    <lineage>
        <taxon>unclassified sequences</taxon>
        <taxon>metagenomes</taxon>
        <taxon>ecological metagenomes</taxon>
    </lineage>
</organism>
<accession>X0ZHV2</accession>
<dbReference type="PANTHER" id="PTHR47099">
    <property type="entry name" value="METHYLCOBAMIDE:COM METHYLTRANSFERASE MTBA"/>
    <property type="match status" value="1"/>
</dbReference>
<dbReference type="PANTHER" id="PTHR47099:SF1">
    <property type="entry name" value="METHYLCOBAMIDE:COM METHYLTRANSFERASE MTBA"/>
    <property type="match status" value="1"/>
</dbReference>
<name>X0ZHV2_9ZZZZ</name>
<sequence length="356" mass="41385">MSREIALDTIWLKQTPRLAHTEYSLGYHKNYIREKTGLDPNIPEAMQKLQRLWQIDFNWSVDKGLHGDWEKRGRTTDMGHAVYASDGSDKQQQKECPFKTPEEVWSFDPVDEYGLPDFEEQVKHYEGLVQKWRQDEPEALTTGGYYRTIISGAIAAFGWEMLLLAASDENKMELVLDRFFQWTLFHMKAWAETSVEVIIQHDDFVWAQGPFMHPEFYRRAIIPRYAELWKPLHAAGKKVLFCSDGNFMMFAEDVARAGADGFIFEPVNDFEFMAERFGQSHCLVGSCVDCRDMALHSWDVVKASMDKTFELAKRCKGLIWAVGNHISPNVPGEMMDRYIEYLKTNWQRGLDAEQYC</sequence>
<protein>
    <recommendedName>
        <fullName evidence="1">Uroporphyrinogen decarboxylase (URO-D) domain-containing protein</fullName>
    </recommendedName>
</protein>
<feature type="domain" description="Uroporphyrinogen decarboxylase (URO-D)" evidence="1">
    <location>
        <begin position="164"/>
        <end position="343"/>
    </location>
</feature>
<comment type="caution">
    <text evidence="2">The sequence shown here is derived from an EMBL/GenBank/DDBJ whole genome shotgun (WGS) entry which is preliminary data.</text>
</comment>
<proteinExistence type="predicted"/>
<dbReference type="GO" id="GO:0004853">
    <property type="term" value="F:uroporphyrinogen decarboxylase activity"/>
    <property type="evidence" value="ECO:0007669"/>
    <property type="project" value="InterPro"/>
</dbReference>
<evidence type="ECO:0000313" key="2">
    <source>
        <dbReference type="EMBL" id="GAG68924.1"/>
    </source>
</evidence>
<reference evidence="2" key="1">
    <citation type="journal article" date="2014" name="Front. Microbiol.">
        <title>High frequency of phylogenetically diverse reductive dehalogenase-homologous genes in deep subseafloor sedimentary metagenomes.</title>
        <authorList>
            <person name="Kawai M."/>
            <person name="Futagami T."/>
            <person name="Toyoda A."/>
            <person name="Takaki Y."/>
            <person name="Nishi S."/>
            <person name="Hori S."/>
            <person name="Arai W."/>
            <person name="Tsubouchi T."/>
            <person name="Morono Y."/>
            <person name="Uchiyama I."/>
            <person name="Ito T."/>
            <person name="Fujiyama A."/>
            <person name="Inagaki F."/>
            <person name="Takami H."/>
        </authorList>
    </citation>
    <scope>NUCLEOTIDE SEQUENCE</scope>
    <source>
        <strain evidence="2">Expedition CK06-06</strain>
    </source>
</reference>
<dbReference type="AlphaFoldDB" id="X0ZHV2"/>
<dbReference type="InterPro" id="IPR000257">
    <property type="entry name" value="Uroporphyrinogen_deCOase"/>
</dbReference>
<dbReference type="Pfam" id="PF01208">
    <property type="entry name" value="URO-D"/>
    <property type="match status" value="1"/>
</dbReference>
<dbReference type="Gene3D" id="3.20.20.210">
    <property type="match status" value="1"/>
</dbReference>
<gene>
    <name evidence="2" type="ORF">S01H4_15372</name>
</gene>
<dbReference type="InterPro" id="IPR052024">
    <property type="entry name" value="Methanogen_methyltrans"/>
</dbReference>
<dbReference type="InterPro" id="IPR038071">
    <property type="entry name" value="UROD/MetE-like_sf"/>
</dbReference>
<dbReference type="GO" id="GO:0006779">
    <property type="term" value="P:porphyrin-containing compound biosynthetic process"/>
    <property type="evidence" value="ECO:0007669"/>
    <property type="project" value="InterPro"/>
</dbReference>
<evidence type="ECO:0000259" key="1">
    <source>
        <dbReference type="Pfam" id="PF01208"/>
    </source>
</evidence>